<evidence type="ECO:0000313" key="4">
    <source>
        <dbReference type="EMBL" id="KAH6652977.1"/>
    </source>
</evidence>
<evidence type="ECO:0000259" key="3">
    <source>
        <dbReference type="Pfam" id="PF09792"/>
    </source>
</evidence>
<feature type="signal peptide" evidence="2">
    <location>
        <begin position="1"/>
        <end position="18"/>
    </location>
</feature>
<feature type="region of interest" description="Disordered" evidence="1">
    <location>
        <begin position="163"/>
        <end position="237"/>
    </location>
</feature>
<dbReference type="EMBL" id="JAGPXC010000005">
    <property type="protein sequence ID" value="KAH6652977.1"/>
    <property type="molecule type" value="Genomic_DNA"/>
</dbReference>
<dbReference type="PANTHER" id="PTHR39613:SF1">
    <property type="entry name" value="ANCHORED CELL WALL PROTEIN, PUTATIVE (AFU_ORTHOLOGUE AFUA_4G08960)-RELATED"/>
    <property type="match status" value="1"/>
</dbReference>
<sequence length="380" mass="40553">MKTALATLLLSGQAVSSAVSLRHATRQSSQGCSFHLDSAGTVSEDVEEDHTGKLHLAGSFQQGGFTLDGGKVHDALGNQCFMRGPKYQFQCYQSGVIGNTTFTVEATTNNGTLKLVYDDGPGTYLACSADGSTYEIYSTSKPDTTGCLEVSLVLSETNGECTVSDSTVSSPNSTSQQNACARRAVRRNPQTVSVDVEPSEPSSTCSVSPSAPSLTPTRIGSPDTESPDGMRDTGVNASITATNSTIFRFSIPRSYTTSGYQLCALQFRFPVCGNLPQDYPCFKFTGSEQEMLSDSGMVFAQFGNDTQLPTWNNTALQQIYPGDNKTLGTFECGNRAYGNDTRNVAWLASSVRNFGLQYEQAGVASSKFEDGVGAFIVQCL</sequence>
<feature type="compositionally biased region" description="Low complexity" evidence="1">
    <location>
        <begin position="192"/>
        <end position="213"/>
    </location>
</feature>
<proteinExistence type="predicted"/>
<dbReference type="AlphaFoldDB" id="A0A9P8UIT6"/>
<dbReference type="InterPro" id="IPR018620">
    <property type="entry name" value="Ubiquitin3-bd_protein_But2_C"/>
</dbReference>
<dbReference type="PANTHER" id="PTHR39613">
    <property type="entry name" value="ANCHORED CELL WALL PROTEIN, PUTATIVE (AFU_ORTHOLOGUE AFUA_4G08960)-RELATED"/>
    <property type="match status" value="1"/>
</dbReference>
<keyword evidence="2" id="KW-0732">Signal</keyword>
<feature type="compositionally biased region" description="Low complexity" evidence="1">
    <location>
        <begin position="163"/>
        <end position="178"/>
    </location>
</feature>
<dbReference type="Proteomes" id="UP000758603">
    <property type="component" value="Unassembled WGS sequence"/>
</dbReference>
<dbReference type="Pfam" id="PF09792">
    <property type="entry name" value="But2"/>
    <property type="match status" value="1"/>
</dbReference>
<feature type="domain" description="Ubiquitin 3 binding protein But2 C-terminal" evidence="3">
    <location>
        <begin position="216"/>
        <end position="360"/>
    </location>
</feature>
<dbReference type="OrthoDB" id="4657524at2759"/>
<name>A0A9P8UIT6_9PEZI</name>
<gene>
    <name evidence="4" type="ORF">BKA67DRAFT_659630</name>
</gene>
<dbReference type="RefSeq" id="XP_045957254.1">
    <property type="nucleotide sequence ID" value="XM_046107479.1"/>
</dbReference>
<evidence type="ECO:0000313" key="5">
    <source>
        <dbReference type="Proteomes" id="UP000758603"/>
    </source>
</evidence>
<evidence type="ECO:0000256" key="1">
    <source>
        <dbReference type="SAM" id="MobiDB-lite"/>
    </source>
</evidence>
<reference evidence="4" key="1">
    <citation type="journal article" date="2021" name="Nat. Commun.">
        <title>Genetic determinants of endophytism in the Arabidopsis root mycobiome.</title>
        <authorList>
            <person name="Mesny F."/>
            <person name="Miyauchi S."/>
            <person name="Thiergart T."/>
            <person name="Pickel B."/>
            <person name="Atanasova L."/>
            <person name="Karlsson M."/>
            <person name="Huettel B."/>
            <person name="Barry K.W."/>
            <person name="Haridas S."/>
            <person name="Chen C."/>
            <person name="Bauer D."/>
            <person name="Andreopoulos W."/>
            <person name="Pangilinan J."/>
            <person name="LaButti K."/>
            <person name="Riley R."/>
            <person name="Lipzen A."/>
            <person name="Clum A."/>
            <person name="Drula E."/>
            <person name="Henrissat B."/>
            <person name="Kohler A."/>
            <person name="Grigoriev I.V."/>
            <person name="Martin F.M."/>
            <person name="Hacquard S."/>
        </authorList>
    </citation>
    <scope>NUCLEOTIDE SEQUENCE</scope>
    <source>
        <strain evidence="4">MPI-SDFR-AT-0073</strain>
    </source>
</reference>
<protein>
    <recommendedName>
        <fullName evidence="3">Ubiquitin 3 binding protein But2 C-terminal domain-containing protein</fullName>
    </recommendedName>
</protein>
<dbReference type="GeneID" id="70136370"/>
<keyword evidence="5" id="KW-1185">Reference proteome</keyword>
<accession>A0A9P8UIT6</accession>
<comment type="caution">
    <text evidence="4">The sequence shown here is derived from an EMBL/GenBank/DDBJ whole genome shotgun (WGS) entry which is preliminary data.</text>
</comment>
<feature type="chain" id="PRO_5040379448" description="Ubiquitin 3 binding protein But2 C-terminal domain-containing protein" evidence="2">
    <location>
        <begin position="19"/>
        <end position="380"/>
    </location>
</feature>
<organism evidence="4 5">
    <name type="scientific">Truncatella angustata</name>
    <dbReference type="NCBI Taxonomy" id="152316"/>
    <lineage>
        <taxon>Eukaryota</taxon>
        <taxon>Fungi</taxon>
        <taxon>Dikarya</taxon>
        <taxon>Ascomycota</taxon>
        <taxon>Pezizomycotina</taxon>
        <taxon>Sordariomycetes</taxon>
        <taxon>Xylariomycetidae</taxon>
        <taxon>Amphisphaeriales</taxon>
        <taxon>Sporocadaceae</taxon>
        <taxon>Truncatella</taxon>
    </lineage>
</organism>
<evidence type="ECO:0000256" key="2">
    <source>
        <dbReference type="SAM" id="SignalP"/>
    </source>
</evidence>